<dbReference type="EMBL" id="LXQA010346916">
    <property type="protein sequence ID" value="MCI45656.1"/>
    <property type="molecule type" value="Genomic_DNA"/>
</dbReference>
<accession>A0A392SCS2</accession>
<protein>
    <submittedName>
        <fullName evidence="1">Uncharacterized protein</fullName>
    </submittedName>
</protein>
<name>A0A392SCS2_9FABA</name>
<evidence type="ECO:0000313" key="1">
    <source>
        <dbReference type="EMBL" id="MCI45656.1"/>
    </source>
</evidence>
<reference evidence="1 2" key="1">
    <citation type="journal article" date="2018" name="Front. Plant Sci.">
        <title>Red Clover (Trifolium pratense) and Zigzag Clover (T. medium) - A Picture of Genomic Similarities and Differences.</title>
        <authorList>
            <person name="Dluhosova J."/>
            <person name="Istvanek J."/>
            <person name="Nedelnik J."/>
            <person name="Repkova J."/>
        </authorList>
    </citation>
    <scope>NUCLEOTIDE SEQUENCE [LARGE SCALE GENOMIC DNA]</scope>
    <source>
        <strain evidence="2">cv. 10/8</strain>
        <tissue evidence="1">Leaf</tissue>
    </source>
</reference>
<dbReference type="AlphaFoldDB" id="A0A392SCS2"/>
<sequence length="48" mass="5352">TLSSSTHFSRGMKNPLLYKFPSKMTYAQALRLTTAASFWSEGKVPSAR</sequence>
<organism evidence="1 2">
    <name type="scientific">Trifolium medium</name>
    <dbReference type="NCBI Taxonomy" id="97028"/>
    <lineage>
        <taxon>Eukaryota</taxon>
        <taxon>Viridiplantae</taxon>
        <taxon>Streptophyta</taxon>
        <taxon>Embryophyta</taxon>
        <taxon>Tracheophyta</taxon>
        <taxon>Spermatophyta</taxon>
        <taxon>Magnoliopsida</taxon>
        <taxon>eudicotyledons</taxon>
        <taxon>Gunneridae</taxon>
        <taxon>Pentapetalae</taxon>
        <taxon>rosids</taxon>
        <taxon>fabids</taxon>
        <taxon>Fabales</taxon>
        <taxon>Fabaceae</taxon>
        <taxon>Papilionoideae</taxon>
        <taxon>50 kb inversion clade</taxon>
        <taxon>NPAAA clade</taxon>
        <taxon>Hologalegina</taxon>
        <taxon>IRL clade</taxon>
        <taxon>Trifolieae</taxon>
        <taxon>Trifolium</taxon>
    </lineage>
</organism>
<dbReference type="Proteomes" id="UP000265520">
    <property type="component" value="Unassembled WGS sequence"/>
</dbReference>
<feature type="non-terminal residue" evidence="1">
    <location>
        <position position="1"/>
    </location>
</feature>
<comment type="caution">
    <text evidence="1">The sequence shown here is derived from an EMBL/GenBank/DDBJ whole genome shotgun (WGS) entry which is preliminary data.</text>
</comment>
<proteinExistence type="predicted"/>
<evidence type="ECO:0000313" key="2">
    <source>
        <dbReference type="Proteomes" id="UP000265520"/>
    </source>
</evidence>
<keyword evidence="2" id="KW-1185">Reference proteome</keyword>